<evidence type="ECO:0000256" key="6">
    <source>
        <dbReference type="SAM" id="Phobius"/>
    </source>
</evidence>
<feature type="transmembrane region" description="Helical" evidence="6">
    <location>
        <begin position="156"/>
        <end position="174"/>
    </location>
</feature>
<reference evidence="8" key="1">
    <citation type="journal article" date="2019" name="Int. J. Syst. Evol. Microbiol.">
        <title>The Global Catalogue of Microorganisms (GCM) 10K type strain sequencing project: providing services to taxonomists for standard genome sequencing and annotation.</title>
        <authorList>
            <consortium name="The Broad Institute Genomics Platform"/>
            <consortium name="The Broad Institute Genome Sequencing Center for Infectious Disease"/>
            <person name="Wu L."/>
            <person name="Ma J."/>
        </authorList>
    </citation>
    <scope>NUCLEOTIDE SEQUENCE [LARGE SCALE GENOMIC DNA]</scope>
    <source>
        <strain evidence="8">CCUG 56698</strain>
    </source>
</reference>
<sequence>MGHWNFLLVAVGELFTPQTAAYALATLGLAVHFGYTGLLNFGQAGFMAVGGYAFAVAAVAFGLPFWACVAAAVLGACVLALLLGIPTLRLRADYLSIVTIGTAEIVRLIARSPELERWTGGSTGINRSGTGFFAMNPLPEDLSWTMGTIRYNADALWIRLVAWGVVVLAALFIWQLMRSPWGRVVTGIRENEDAVRSLGKNVFAYKMQVLVIGGVLAGIGAIFAIMPTSLQPDNYGTQTTFFLWAILLLGGAATVIGPVVGSMIFWMLLALTDGFVALGVSTGVLPFTSLQSGQIRYILVGLALMLLVVFRPQGIFGRKSEVLFNA</sequence>
<comment type="subcellular location">
    <subcellularLocation>
        <location evidence="1">Cell membrane</location>
        <topology evidence="1">Multi-pass membrane protein</topology>
    </subcellularLocation>
</comment>
<dbReference type="Proteomes" id="UP001596527">
    <property type="component" value="Unassembled WGS sequence"/>
</dbReference>
<protein>
    <submittedName>
        <fullName evidence="7">Branched-chain amino acid ABC transporter permease</fullName>
    </submittedName>
</protein>
<organism evidence="7 8">
    <name type="scientific">Schaalia naturae</name>
    <dbReference type="NCBI Taxonomy" id="635203"/>
    <lineage>
        <taxon>Bacteria</taxon>
        <taxon>Bacillati</taxon>
        <taxon>Actinomycetota</taxon>
        <taxon>Actinomycetes</taxon>
        <taxon>Actinomycetales</taxon>
        <taxon>Actinomycetaceae</taxon>
        <taxon>Schaalia</taxon>
    </lineage>
</organism>
<keyword evidence="4 6" id="KW-1133">Transmembrane helix</keyword>
<dbReference type="InterPro" id="IPR043428">
    <property type="entry name" value="LivM-like"/>
</dbReference>
<name>A0ABW2SMF4_9ACTO</name>
<keyword evidence="5 6" id="KW-0472">Membrane</keyword>
<dbReference type="PANTHER" id="PTHR30482:SF10">
    <property type="entry name" value="HIGH-AFFINITY BRANCHED-CHAIN AMINO ACID TRANSPORT PROTEIN BRAE"/>
    <property type="match status" value="1"/>
</dbReference>
<feature type="transmembrane region" description="Helical" evidence="6">
    <location>
        <begin position="294"/>
        <end position="310"/>
    </location>
</feature>
<feature type="transmembrane region" description="Helical" evidence="6">
    <location>
        <begin position="20"/>
        <end position="40"/>
    </location>
</feature>
<dbReference type="RefSeq" id="WP_380974533.1">
    <property type="nucleotide sequence ID" value="NZ_JBHTEF010000001.1"/>
</dbReference>
<evidence type="ECO:0000256" key="2">
    <source>
        <dbReference type="ARBA" id="ARBA00022475"/>
    </source>
</evidence>
<evidence type="ECO:0000256" key="4">
    <source>
        <dbReference type="ARBA" id="ARBA00022989"/>
    </source>
</evidence>
<evidence type="ECO:0000256" key="5">
    <source>
        <dbReference type="ARBA" id="ARBA00023136"/>
    </source>
</evidence>
<dbReference type="InterPro" id="IPR001851">
    <property type="entry name" value="ABC_transp_permease"/>
</dbReference>
<comment type="caution">
    <text evidence="7">The sequence shown here is derived from an EMBL/GenBank/DDBJ whole genome shotgun (WGS) entry which is preliminary data.</text>
</comment>
<dbReference type="PANTHER" id="PTHR30482">
    <property type="entry name" value="HIGH-AFFINITY BRANCHED-CHAIN AMINO ACID TRANSPORT SYSTEM PERMEASE"/>
    <property type="match status" value="1"/>
</dbReference>
<feature type="transmembrane region" description="Helical" evidence="6">
    <location>
        <begin position="52"/>
        <end position="85"/>
    </location>
</feature>
<gene>
    <name evidence="7" type="ORF">ACFQWG_08890</name>
</gene>
<keyword evidence="2" id="KW-1003">Cell membrane</keyword>
<evidence type="ECO:0000256" key="1">
    <source>
        <dbReference type="ARBA" id="ARBA00004651"/>
    </source>
</evidence>
<evidence type="ECO:0000313" key="7">
    <source>
        <dbReference type="EMBL" id="MFC7581309.1"/>
    </source>
</evidence>
<feature type="transmembrane region" description="Helical" evidence="6">
    <location>
        <begin position="209"/>
        <end position="229"/>
    </location>
</feature>
<evidence type="ECO:0000256" key="3">
    <source>
        <dbReference type="ARBA" id="ARBA00022692"/>
    </source>
</evidence>
<dbReference type="Pfam" id="PF02653">
    <property type="entry name" value="BPD_transp_2"/>
    <property type="match status" value="1"/>
</dbReference>
<dbReference type="EMBL" id="JBHTEF010000001">
    <property type="protein sequence ID" value="MFC7581309.1"/>
    <property type="molecule type" value="Genomic_DNA"/>
</dbReference>
<proteinExistence type="predicted"/>
<dbReference type="CDD" id="cd06581">
    <property type="entry name" value="TM_PBP1_LivM_like"/>
    <property type="match status" value="1"/>
</dbReference>
<keyword evidence="3 6" id="KW-0812">Transmembrane</keyword>
<feature type="transmembrane region" description="Helical" evidence="6">
    <location>
        <begin position="241"/>
        <end position="261"/>
    </location>
</feature>
<accession>A0ABW2SMF4</accession>
<evidence type="ECO:0000313" key="8">
    <source>
        <dbReference type="Proteomes" id="UP001596527"/>
    </source>
</evidence>
<keyword evidence="8" id="KW-1185">Reference proteome</keyword>